<protein>
    <submittedName>
        <fullName evidence="7">Uncharacterized protein</fullName>
    </submittedName>
</protein>
<accession>A0A2R6WY01</accession>
<keyword evidence="4 6" id="KW-1133">Transmembrane helix</keyword>
<evidence type="ECO:0000256" key="3">
    <source>
        <dbReference type="ARBA" id="ARBA00022692"/>
    </source>
</evidence>
<feature type="transmembrane region" description="Helical" evidence="6">
    <location>
        <begin position="81"/>
        <end position="101"/>
    </location>
</feature>
<dbReference type="InterPro" id="IPR051633">
    <property type="entry name" value="AceTr"/>
</dbReference>
<evidence type="ECO:0000256" key="4">
    <source>
        <dbReference type="ARBA" id="ARBA00022989"/>
    </source>
</evidence>
<sequence length="125" mass="13529">MELALTKFVLSCNNAGVIITHSAPHTLVTSLAAGYDGWGHFLAEMWEFLAFNTFGATAFSSNGAFWLSFAVIQIQTFGVRAGFVASDLFFSLSIIFLLLTIGEFKLDKDMTKAGGIFGIITTFIA</sequence>
<keyword evidence="3 6" id="KW-0812">Transmembrane</keyword>
<proteinExistence type="inferred from homology"/>
<dbReference type="PANTHER" id="PTHR31123">
    <property type="entry name" value="ACCUMULATION OF DYADS PROTEIN 2-RELATED"/>
    <property type="match status" value="1"/>
</dbReference>
<dbReference type="PANTHER" id="PTHR31123:SF1">
    <property type="entry name" value="ACCUMULATION OF DYADS PROTEIN 2-RELATED"/>
    <property type="match status" value="1"/>
</dbReference>
<dbReference type="GO" id="GO:0015123">
    <property type="term" value="F:acetate transmembrane transporter activity"/>
    <property type="evidence" value="ECO:0000318"/>
    <property type="project" value="GO_Central"/>
</dbReference>
<dbReference type="GO" id="GO:0005886">
    <property type="term" value="C:plasma membrane"/>
    <property type="evidence" value="ECO:0000318"/>
    <property type="project" value="GO_Central"/>
</dbReference>
<dbReference type="InterPro" id="IPR000791">
    <property type="entry name" value="Gpr1/Fun34/SatP-like"/>
</dbReference>
<evidence type="ECO:0000313" key="7">
    <source>
        <dbReference type="EMBL" id="PTQ38741.1"/>
    </source>
</evidence>
<evidence type="ECO:0000256" key="1">
    <source>
        <dbReference type="ARBA" id="ARBA00004141"/>
    </source>
</evidence>
<keyword evidence="5 6" id="KW-0472">Membrane</keyword>
<dbReference type="AlphaFoldDB" id="A0A2R6WY01"/>
<name>A0A2R6WY01_MARPO</name>
<keyword evidence="8" id="KW-1185">Reference proteome</keyword>
<evidence type="ECO:0000256" key="5">
    <source>
        <dbReference type="ARBA" id="ARBA00023136"/>
    </source>
</evidence>
<comment type="subcellular location">
    <subcellularLocation>
        <location evidence="1">Membrane</location>
        <topology evidence="1">Multi-pass membrane protein</topology>
    </subcellularLocation>
</comment>
<comment type="similarity">
    <text evidence="2">Belongs to the acetate uptake transporter (AceTr) (TC 2.A.96) family.</text>
</comment>
<reference evidence="8" key="1">
    <citation type="journal article" date="2017" name="Cell">
        <title>Insights into land plant evolution garnered from the Marchantia polymorpha genome.</title>
        <authorList>
            <person name="Bowman J.L."/>
            <person name="Kohchi T."/>
            <person name="Yamato K.T."/>
            <person name="Jenkins J."/>
            <person name="Shu S."/>
            <person name="Ishizaki K."/>
            <person name="Yamaoka S."/>
            <person name="Nishihama R."/>
            <person name="Nakamura Y."/>
            <person name="Berger F."/>
            <person name="Adam C."/>
            <person name="Aki S.S."/>
            <person name="Althoff F."/>
            <person name="Araki T."/>
            <person name="Arteaga-Vazquez M.A."/>
            <person name="Balasubrmanian S."/>
            <person name="Barry K."/>
            <person name="Bauer D."/>
            <person name="Boehm C.R."/>
            <person name="Briginshaw L."/>
            <person name="Caballero-Perez J."/>
            <person name="Catarino B."/>
            <person name="Chen F."/>
            <person name="Chiyoda S."/>
            <person name="Chovatia M."/>
            <person name="Davies K.M."/>
            <person name="Delmans M."/>
            <person name="Demura T."/>
            <person name="Dierschke T."/>
            <person name="Dolan L."/>
            <person name="Dorantes-Acosta A.E."/>
            <person name="Eklund D.M."/>
            <person name="Florent S.N."/>
            <person name="Flores-Sandoval E."/>
            <person name="Fujiyama A."/>
            <person name="Fukuzawa H."/>
            <person name="Galik B."/>
            <person name="Grimanelli D."/>
            <person name="Grimwood J."/>
            <person name="Grossniklaus U."/>
            <person name="Hamada T."/>
            <person name="Haseloff J."/>
            <person name="Hetherington A.J."/>
            <person name="Higo A."/>
            <person name="Hirakawa Y."/>
            <person name="Hundley H.N."/>
            <person name="Ikeda Y."/>
            <person name="Inoue K."/>
            <person name="Inoue S.I."/>
            <person name="Ishida S."/>
            <person name="Jia Q."/>
            <person name="Kakita M."/>
            <person name="Kanazawa T."/>
            <person name="Kawai Y."/>
            <person name="Kawashima T."/>
            <person name="Kennedy M."/>
            <person name="Kinose K."/>
            <person name="Kinoshita T."/>
            <person name="Kohara Y."/>
            <person name="Koide E."/>
            <person name="Komatsu K."/>
            <person name="Kopischke S."/>
            <person name="Kubo M."/>
            <person name="Kyozuka J."/>
            <person name="Lagercrantz U."/>
            <person name="Lin S.S."/>
            <person name="Lindquist E."/>
            <person name="Lipzen A.M."/>
            <person name="Lu C.W."/>
            <person name="De Luna E."/>
            <person name="Martienssen R.A."/>
            <person name="Minamino N."/>
            <person name="Mizutani M."/>
            <person name="Mizutani M."/>
            <person name="Mochizuki N."/>
            <person name="Monte I."/>
            <person name="Mosher R."/>
            <person name="Nagasaki H."/>
            <person name="Nakagami H."/>
            <person name="Naramoto S."/>
            <person name="Nishitani K."/>
            <person name="Ohtani M."/>
            <person name="Okamoto T."/>
            <person name="Okumura M."/>
            <person name="Phillips J."/>
            <person name="Pollak B."/>
            <person name="Reinders A."/>
            <person name="Rovekamp M."/>
            <person name="Sano R."/>
            <person name="Sawa S."/>
            <person name="Schmid M.W."/>
            <person name="Shirakawa M."/>
            <person name="Solano R."/>
            <person name="Spunde A."/>
            <person name="Suetsugu N."/>
            <person name="Sugano S."/>
            <person name="Sugiyama A."/>
            <person name="Sun R."/>
            <person name="Suzuki Y."/>
            <person name="Takenaka M."/>
            <person name="Takezawa D."/>
            <person name="Tomogane H."/>
            <person name="Tsuzuki M."/>
            <person name="Ueda T."/>
            <person name="Umeda M."/>
            <person name="Ward J.M."/>
            <person name="Watanabe Y."/>
            <person name="Yazaki K."/>
            <person name="Yokoyama R."/>
            <person name="Yoshitake Y."/>
            <person name="Yotsui I."/>
            <person name="Zachgo S."/>
            <person name="Schmutz J."/>
        </authorList>
    </citation>
    <scope>NUCLEOTIDE SEQUENCE [LARGE SCALE GENOMIC DNA]</scope>
    <source>
        <strain evidence="8">Tak-1</strain>
    </source>
</reference>
<feature type="transmembrane region" description="Helical" evidence="6">
    <location>
        <begin position="48"/>
        <end position="69"/>
    </location>
</feature>
<dbReference type="EMBL" id="KZ772721">
    <property type="protein sequence ID" value="PTQ38741.1"/>
    <property type="molecule type" value="Genomic_DNA"/>
</dbReference>
<evidence type="ECO:0000313" key="8">
    <source>
        <dbReference type="Proteomes" id="UP000244005"/>
    </source>
</evidence>
<gene>
    <name evidence="7" type="ORF">MARPO_0049s0036</name>
</gene>
<evidence type="ECO:0000256" key="6">
    <source>
        <dbReference type="SAM" id="Phobius"/>
    </source>
</evidence>
<dbReference type="Pfam" id="PF01184">
    <property type="entry name" value="Gpr1_Fun34_YaaH"/>
    <property type="match status" value="2"/>
</dbReference>
<organism evidence="7 8">
    <name type="scientific">Marchantia polymorpha</name>
    <name type="common">Common liverwort</name>
    <name type="synonym">Marchantia aquatica</name>
    <dbReference type="NCBI Taxonomy" id="3197"/>
    <lineage>
        <taxon>Eukaryota</taxon>
        <taxon>Viridiplantae</taxon>
        <taxon>Streptophyta</taxon>
        <taxon>Embryophyta</taxon>
        <taxon>Marchantiophyta</taxon>
        <taxon>Marchantiopsida</taxon>
        <taxon>Marchantiidae</taxon>
        <taxon>Marchantiales</taxon>
        <taxon>Marchantiaceae</taxon>
        <taxon>Marchantia</taxon>
    </lineage>
</organism>
<dbReference type="Proteomes" id="UP000244005">
    <property type="component" value="Unassembled WGS sequence"/>
</dbReference>
<dbReference type="OrthoDB" id="2012235at2759"/>
<evidence type="ECO:0000256" key="2">
    <source>
        <dbReference type="ARBA" id="ARBA00005587"/>
    </source>
</evidence>